<feature type="transmembrane region" description="Helical" evidence="1">
    <location>
        <begin position="21"/>
        <end position="40"/>
    </location>
</feature>
<dbReference type="Gene3D" id="1.10.150.20">
    <property type="entry name" value="5' to 3' exonuclease, C-terminal subdomain"/>
    <property type="match status" value="2"/>
</dbReference>
<gene>
    <name evidence="2" type="ORF">FUA23_20965</name>
</gene>
<dbReference type="Proteomes" id="UP000321907">
    <property type="component" value="Unassembled WGS sequence"/>
</dbReference>
<accession>A0A5C7F6L9</accession>
<evidence type="ECO:0000313" key="2">
    <source>
        <dbReference type="EMBL" id="TXF85038.1"/>
    </source>
</evidence>
<keyword evidence="1" id="KW-0472">Membrane</keyword>
<name>A0A5C7F6L9_9BACT</name>
<evidence type="ECO:0000313" key="3">
    <source>
        <dbReference type="Proteomes" id="UP000321907"/>
    </source>
</evidence>
<reference evidence="2 3" key="1">
    <citation type="submission" date="2019-08" db="EMBL/GenBank/DDBJ databases">
        <title>Lewinella sp. strain SSH13 Genome sequencing and assembly.</title>
        <authorList>
            <person name="Kim I."/>
        </authorList>
    </citation>
    <scope>NUCLEOTIDE SEQUENCE [LARGE SCALE GENOMIC DNA]</scope>
    <source>
        <strain evidence="2 3">SSH13</strain>
    </source>
</reference>
<keyword evidence="1" id="KW-0812">Transmembrane</keyword>
<dbReference type="OrthoDB" id="1493222at2"/>
<dbReference type="AlphaFoldDB" id="A0A5C7F6L9"/>
<proteinExistence type="predicted"/>
<organism evidence="2 3">
    <name type="scientific">Neolewinella aurantiaca</name>
    <dbReference type="NCBI Taxonomy" id="2602767"/>
    <lineage>
        <taxon>Bacteria</taxon>
        <taxon>Pseudomonadati</taxon>
        <taxon>Bacteroidota</taxon>
        <taxon>Saprospiria</taxon>
        <taxon>Saprospirales</taxon>
        <taxon>Lewinellaceae</taxon>
        <taxon>Neolewinella</taxon>
    </lineage>
</organism>
<dbReference type="Pfam" id="PF14520">
    <property type="entry name" value="HHH_5"/>
    <property type="match status" value="2"/>
</dbReference>
<dbReference type="RefSeq" id="WP_147932739.1">
    <property type="nucleotide sequence ID" value="NZ_VOXD01000050.1"/>
</dbReference>
<keyword evidence="1" id="KW-1133">Transmembrane helix</keyword>
<comment type="caution">
    <text evidence="2">The sequence shown here is derived from an EMBL/GenBank/DDBJ whole genome shotgun (WGS) entry which is preliminary data.</text>
</comment>
<dbReference type="EMBL" id="VOXD01000050">
    <property type="protein sequence ID" value="TXF85038.1"/>
    <property type="molecule type" value="Genomic_DNA"/>
</dbReference>
<protein>
    <submittedName>
        <fullName evidence="2">Uncharacterized protein</fullName>
    </submittedName>
</protein>
<evidence type="ECO:0000256" key="1">
    <source>
        <dbReference type="SAM" id="Phobius"/>
    </source>
</evidence>
<keyword evidence="3" id="KW-1185">Reference proteome</keyword>
<sequence>MNYIFLHVDGGFLGLGDCACWWLWAAAFFILGAIGHWLLWGRGKKSDCSEIEAERDRYHKSATKWEADYKSLKYQLEESQKAEADLRAALGRCEADKASMAAVAASAPAVAPIPVPVPVNTDRMGIVSDAGEGDGGSIYAGLFQNDNFQIIEGIGPKVNQVLISAGYKTWSDLAAADAGDIRKHLDDAGKRFGLCDPTTWPHQAGLAAKGEWEELIRYQKFTDGGRETGAGQTDSKYEKLAAKKLGFSSSNPNDLKVVEGIGPKIEGLLKDGGINTWSELAAADISRIQDILDAAGPRYKLAVPRTWPQQAGLAAAGDWSALKTLQDELNAGK</sequence>